<dbReference type="GO" id="GO:0006351">
    <property type="term" value="P:DNA-templated transcription"/>
    <property type="evidence" value="ECO:0007669"/>
    <property type="project" value="InterPro"/>
</dbReference>
<comment type="caution">
    <text evidence="3">The sequence shown here is derived from an EMBL/GenBank/DDBJ whole genome shotgun (WGS) entry which is preliminary data.</text>
</comment>
<accession>A0AAP0NPL3</accession>
<feature type="compositionally biased region" description="Low complexity" evidence="1">
    <location>
        <begin position="581"/>
        <end position="592"/>
    </location>
</feature>
<organism evidence="3 4">
    <name type="scientific">Stephania cephalantha</name>
    <dbReference type="NCBI Taxonomy" id="152367"/>
    <lineage>
        <taxon>Eukaryota</taxon>
        <taxon>Viridiplantae</taxon>
        <taxon>Streptophyta</taxon>
        <taxon>Embryophyta</taxon>
        <taxon>Tracheophyta</taxon>
        <taxon>Spermatophyta</taxon>
        <taxon>Magnoliopsida</taxon>
        <taxon>Ranunculales</taxon>
        <taxon>Menispermaceae</taxon>
        <taxon>Menispermoideae</taxon>
        <taxon>Cissampelideae</taxon>
        <taxon>Stephania</taxon>
    </lineage>
</organism>
<feature type="region of interest" description="Disordered" evidence="1">
    <location>
        <begin position="1085"/>
        <end position="1115"/>
    </location>
</feature>
<dbReference type="SMART" id="SM00510">
    <property type="entry name" value="TFS2M"/>
    <property type="match status" value="1"/>
</dbReference>
<feature type="compositionally biased region" description="Polar residues" evidence="1">
    <location>
        <begin position="885"/>
        <end position="897"/>
    </location>
</feature>
<keyword evidence="4" id="KW-1185">Reference proteome</keyword>
<dbReference type="InterPro" id="IPR003618">
    <property type="entry name" value="TFIIS_cen_dom"/>
</dbReference>
<dbReference type="PANTHER" id="PTHR11477:SF20">
    <property type="entry name" value="SPOC DOMAIN _ TRANSCRIPTION ELONGATION FACTOR S-II PROTEIN"/>
    <property type="match status" value="1"/>
</dbReference>
<protein>
    <recommendedName>
        <fullName evidence="2">TFIIS central domain-containing protein</fullName>
    </recommendedName>
</protein>
<dbReference type="EMBL" id="JBBNAG010000008">
    <property type="protein sequence ID" value="KAK9111671.1"/>
    <property type="molecule type" value="Genomic_DNA"/>
</dbReference>
<dbReference type="PANTHER" id="PTHR11477">
    <property type="entry name" value="TRANSCRIPTION FACTOR S-II ZINC FINGER DOMAIN-CONTAINING PROTEIN"/>
    <property type="match status" value="1"/>
</dbReference>
<feature type="region of interest" description="Disordered" evidence="1">
    <location>
        <begin position="126"/>
        <end position="194"/>
    </location>
</feature>
<feature type="compositionally biased region" description="Polar residues" evidence="1">
    <location>
        <begin position="216"/>
        <end position="227"/>
    </location>
</feature>
<feature type="compositionally biased region" description="Basic residues" evidence="1">
    <location>
        <begin position="816"/>
        <end position="828"/>
    </location>
</feature>
<dbReference type="AlphaFoldDB" id="A0AAP0NPL3"/>
<dbReference type="Gene3D" id="1.10.472.30">
    <property type="entry name" value="Transcription elongation factor S-II, central domain"/>
    <property type="match status" value="1"/>
</dbReference>
<evidence type="ECO:0000313" key="4">
    <source>
        <dbReference type="Proteomes" id="UP001419268"/>
    </source>
</evidence>
<dbReference type="SUPFAM" id="SSF46942">
    <property type="entry name" value="Elongation factor TFIIS domain 2"/>
    <property type="match status" value="1"/>
</dbReference>
<feature type="region of interest" description="Disordered" evidence="1">
    <location>
        <begin position="216"/>
        <end position="267"/>
    </location>
</feature>
<name>A0AAP0NPL3_9MAGN</name>
<feature type="compositionally biased region" description="Gly residues" evidence="1">
    <location>
        <begin position="1090"/>
        <end position="1101"/>
    </location>
</feature>
<reference evidence="3 4" key="1">
    <citation type="submission" date="2024-01" db="EMBL/GenBank/DDBJ databases">
        <title>Genome assemblies of Stephania.</title>
        <authorList>
            <person name="Yang L."/>
        </authorList>
    </citation>
    <scope>NUCLEOTIDE SEQUENCE [LARGE SCALE GENOMIC DNA]</scope>
    <source>
        <strain evidence="3">JXDWG</strain>
        <tissue evidence="3">Leaf</tissue>
    </source>
</reference>
<feature type="region of interest" description="Disordered" evidence="1">
    <location>
        <begin position="575"/>
        <end position="655"/>
    </location>
</feature>
<feature type="region of interest" description="Disordered" evidence="1">
    <location>
        <begin position="497"/>
        <end position="541"/>
    </location>
</feature>
<dbReference type="InterPro" id="IPR012921">
    <property type="entry name" value="SPOC_C"/>
</dbReference>
<dbReference type="InterPro" id="IPR036575">
    <property type="entry name" value="TFIIS_cen_dom_sf"/>
</dbReference>
<evidence type="ECO:0000256" key="1">
    <source>
        <dbReference type="SAM" id="MobiDB-lite"/>
    </source>
</evidence>
<feature type="compositionally biased region" description="Polar residues" evidence="1">
    <location>
        <begin position="644"/>
        <end position="654"/>
    </location>
</feature>
<dbReference type="Pfam" id="PF07500">
    <property type="entry name" value="TFIIS_M"/>
    <property type="match status" value="1"/>
</dbReference>
<feature type="compositionally biased region" description="Polar residues" evidence="1">
    <location>
        <begin position="168"/>
        <end position="193"/>
    </location>
</feature>
<feature type="compositionally biased region" description="Pro residues" evidence="1">
    <location>
        <begin position="845"/>
        <end position="854"/>
    </location>
</feature>
<evidence type="ECO:0000259" key="2">
    <source>
        <dbReference type="PROSITE" id="PS51321"/>
    </source>
</evidence>
<dbReference type="GO" id="GO:0005634">
    <property type="term" value="C:nucleus"/>
    <property type="evidence" value="ECO:0007669"/>
    <property type="project" value="TreeGrafter"/>
</dbReference>
<sequence>MSNNLQPQHLSMRNQQTSHIDSLQIEDPLSSGLGPQQLHMEQLSNTLASHQAHVGLFSNSLAAQQLYMEPSSNSHAPQQFTVSSKEITERIYASNSPRPQNALIPDRQATQMFLMPYMGLQQIPVPKKRRTQGESIARRIPGESMTRKILMGPVSRKTQGEPMPTKLGGQQLQGTNKRNASTEPLSKGLTESSESVRSKLRESLADALAFVSVQPSNGVESNSQSAAANKLDPDNENPRVVESTSTPVDVDSFNAPSGNAPSKDTDSVEKINEDLNPYKENSVLENMEVATQTSKDLEQEFQLKYVLLDEDASMSNSFLIKDDFLQGNGLCWESDLDLGVAGVPETHSVKKPKLAHEVDGNGDRHAEPSPKVLATRIEAELFKLFGGVNKKYKEKGRSLLFNLKDRNNPELRERVMSGEISPERLCSMTAEELASKELSEWRMAKAEELAQMVVLTESEVDVRRLVKKTHKGEFQVEFEQYDGASVEVAVGSTLLSQYQRKSDEKESPRPPKSHETQKSKVTHDKVNVEGQHSESGLAKLSSDSTDLMHGLVVDDLKDADLPPIVSLDEFMESLDSEPPFESLSAAAAQSESTSDEKKDFGPELESSAAGAGDTVDDVSDKLDKVEMNISKENARPKLKKTSTELETPLSSGQSPAEEHLWEGLVQLNISSIAAAFGYFKSGEKTSVKEWPSLLDIKGRVRLEAFSKFLQELHISRSRAIMVLHFCWKEGSPEEGRSKINEVVDSYVADERVGFAEPAPGVELYLCPPHRTTVDMLGKHLSKDDTETLNAINNGLIGTVIWRKPHVTSTLSPNGGSHHKHSSKKSNHLRRNEKNSNMKSSASILGPPPALPKPDPVVDDDDDDVPPGFGPASARDDDDLPEFDFVSNSGRLSQNPSHTNHHTRPAHCPVSQMRELVSKYGVGSEAVKSAQGNWKQSQGIELEPWNDDDDIPEWRPQQPLQQQMLPPPPPPIHHQPVQLMHSLQQQQAQPMPPQQYMNPLQPFTQVLTSNQRLNLPPHFPSQPVAMPQMASRAIPLQPLQPPMVMNVNWQATGTSGWFPNAGPLQGQVSAVGMMQPCSFGPPPDQFYGAQQGRGGGGGGGPSGMEWRPDVSRSTGF</sequence>
<dbReference type="Proteomes" id="UP001419268">
    <property type="component" value="Unassembled WGS sequence"/>
</dbReference>
<dbReference type="CDD" id="cd21538">
    <property type="entry name" value="SPOC_TFIIS"/>
    <property type="match status" value="1"/>
</dbReference>
<dbReference type="PROSITE" id="PS51321">
    <property type="entry name" value="TFIIS_CENTRAL"/>
    <property type="match status" value="1"/>
</dbReference>
<gene>
    <name evidence="3" type="ORF">Scep_019190</name>
</gene>
<proteinExistence type="predicted"/>
<evidence type="ECO:0000313" key="3">
    <source>
        <dbReference type="EMBL" id="KAK9111671.1"/>
    </source>
</evidence>
<feature type="compositionally biased region" description="Basic and acidic residues" evidence="1">
    <location>
        <begin position="500"/>
        <end position="527"/>
    </location>
</feature>
<feature type="region of interest" description="Disordered" evidence="1">
    <location>
        <begin position="807"/>
        <end position="905"/>
    </location>
</feature>
<dbReference type="Pfam" id="PF07744">
    <property type="entry name" value="SPOC"/>
    <property type="match status" value="1"/>
</dbReference>
<feature type="domain" description="TFIIS central" evidence="2">
    <location>
        <begin position="347"/>
        <end position="461"/>
    </location>
</feature>